<gene>
    <name evidence="2" type="ORF">GPA27_06485</name>
</gene>
<dbReference type="SUPFAM" id="SSF56349">
    <property type="entry name" value="DNA breaking-rejoining enzymes"/>
    <property type="match status" value="1"/>
</dbReference>
<evidence type="ECO:0000256" key="1">
    <source>
        <dbReference type="ARBA" id="ARBA00023172"/>
    </source>
</evidence>
<reference evidence="2 3" key="1">
    <citation type="submission" date="2019-12" db="EMBL/GenBank/DDBJ databases">
        <title>Comparative genomics gives insights into the taxonomy of the Azoarcus-Aromatoleum group and reveals separate origins of nif in the plant-associated Azoarcus and non-plant-associated Aromatoleum sub-groups.</title>
        <authorList>
            <person name="Lafos M."/>
            <person name="Maluk M."/>
            <person name="Batista M."/>
            <person name="Junghare M."/>
            <person name="Carmona M."/>
            <person name="Faoro H."/>
            <person name="Cruz L.M."/>
            <person name="Battistoni F."/>
            <person name="De Souza E."/>
            <person name="Pedrosa F."/>
            <person name="Chen W.-M."/>
            <person name="Poole P.S."/>
            <person name="Dixon R.A."/>
            <person name="James E.K."/>
        </authorList>
    </citation>
    <scope>NUCLEOTIDE SEQUENCE [LARGE SCALE GENOMIC DNA]</scope>
    <source>
        <strain evidence="2 3">T</strain>
    </source>
</reference>
<dbReference type="EMBL" id="WTVS01000010">
    <property type="protein sequence ID" value="NMF97030.1"/>
    <property type="molecule type" value="Genomic_DNA"/>
</dbReference>
<sequence>MKSLRTHVKREAQRLARQVSVEFDSACEGALRATQELCTQHDELTAGPYEEAIHPPGSSPQDILARLPKQVRLAAHRVIEEQQNNPSGWRERVMRWRDVYESQIDRPMGYPGPAIGAEAKAYVRGIDAVLNAESIPELVRGSAHGAILPTNEGQAQFESWEALRREALALYKHEVSEARYKVAERVLSKLRVSGTSARDIQDALQAHSLEHLKRVQPRTVKGQQDAALSALRKVLTDLRPRPIRELKGVMQPRVGDKESMPVQSIRAALAALAERPRSSKVRKGYDGGASQFDCIVVQMLAYTGMRPAELFGANQAALAQKQDFRGVSGLYFRIQNGKNKSSERDIPLSDGVRSAVDVDALRELLVWLGQNIRSVRGLVTSLNTRFKKITRGYTLYQMRHSWKDVAQHVGIDFEIRERILGHNVQGVAAIYGSGIPLEGGLDALMCVRAEIEGR</sequence>
<organism evidence="2 3">
    <name type="scientific">Aromatoleum toluolicum</name>
    <dbReference type="NCBI Taxonomy" id="90060"/>
    <lineage>
        <taxon>Bacteria</taxon>
        <taxon>Pseudomonadati</taxon>
        <taxon>Pseudomonadota</taxon>
        <taxon>Betaproteobacteria</taxon>
        <taxon>Rhodocyclales</taxon>
        <taxon>Rhodocyclaceae</taxon>
        <taxon>Aromatoleum</taxon>
    </lineage>
</organism>
<evidence type="ECO:0008006" key="4">
    <source>
        <dbReference type="Google" id="ProtNLM"/>
    </source>
</evidence>
<keyword evidence="1" id="KW-0233">DNA recombination</keyword>
<keyword evidence="3" id="KW-1185">Reference proteome</keyword>
<protein>
    <recommendedName>
        <fullName evidence="4">Integrase</fullName>
    </recommendedName>
</protein>
<dbReference type="InterPro" id="IPR013762">
    <property type="entry name" value="Integrase-like_cat_sf"/>
</dbReference>
<dbReference type="Gene3D" id="1.10.443.10">
    <property type="entry name" value="Intergrase catalytic core"/>
    <property type="match status" value="1"/>
</dbReference>
<proteinExistence type="predicted"/>
<evidence type="ECO:0000313" key="2">
    <source>
        <dbReference type="EMBL" id="NMF97030.1"/>
    </source>
</evidence>
<dbReference type="Proteomes" id="UP000634522">
    <property type="component" value="Unassembled WGS sequence"/>
</dbReference>
<name>A0ABX1NCU4_9RHOO</name>
<accession>A0ABX1NCU4</accession>
<comment type="caution">
    <text evidence="2">The sequence shown here is derived from an EMBL/GenBank/DDBJ whole genome shotgun (WGS) entry which is preliminary data.</text>
</comment>
<evidence type="ECO:0000313" key="3">
    <source>
        <dbReference type="Proteomes" id="UP000634522"/>
    </source>
</evidence>
<dbReference type="InterPro" id="IPR011010">
    <property type="entry name" value="DNA_brk_join_enz"/>
</dbReference>